<dbReference type="AlphaFoldDB" id="A0A0K9PRT7"/>
<dbReference type="InterPro" id="IPR050974">
    <property type="entry name" value="Plant_ZF_CCCH"/>
</dbReference>
<comment type="caution">
    <text evidence="7">The sequence shown here is derived from an EMBL/GenBank/DDBJ whole genome shotgun (WGS) entry which is preliminary data.</text>
</comment>
<evidence type="ECO:0000313" key="7">
    <source>
        <dbReference type="EMBL" id="KMZ71654.1"/>
    </source>
</evidence>
<accession>A0A0K9PRT7</accession>
<keyword evidence="1 5" id="KW-0479">Metal-binding</keyword>
<dbReference type="Gene3D" id="2.30.30.1190">
    <property type="match status" value="1"/>
</dbReference>
<dbReference type="GO" id="GO:0003677">
    <property type="term" value="F:DNA binding"/>
    <property type="evidence" value="ECO:0007669"/>
    <property type="project" value="UniProtKB-KW"/>
</dbReference>
<keyword evidence="8" id="KW-1185">Reference proteome</keyword>
<gene>
    <name evidence="7" type="ORF">ZOSMA_178G00430</name>
</gene>
<name>A0A0K9PRT7_ZOSMR</name>
<dbReference type="GO" id="GO:0003729">
    <property type="term" value="F:mRNA binding"/>
    <property type="evidence" value="ECO:0007669"/>
    <property type="project" value="UniProtKB-ARBA"/>
</dbReference>
<dbReference type="InterPro" id="IPR000571">
    <property type="entry name" value="Znf_CCCH"/>
</dbReference>
<protein>
    <recommendedName>
        <fullName evidence="6">C3H1-type domain-containing protein</fullName>
    </recommendedName>
</protein>
<dbReference type="SUPFAM" id="SSF90229">
    <property type="entry name" value="CCCH zinc finger"/>
    <property type="match status" value="1"/>
</dbReference>
<organism evidence="7 8">
    <name type="scientific">Zostera marina</name>
    <name type="common">Eelgrass</name>
    <dbReference type="NCBI Taxonomy" id="29655"/>
    <lineage>
        <taxon>Eukaryota</taxon>
        <taxon>Viridiplantae</taxon>
        <taxon>Streptophyta</taxon>
        <taxon>Embryophyta</taxon>
        <taxon>Tracheophyta</taxon>
        <taxon>Spermatophyta</taxon>
        <taxon>Magnoliopsida</taxon>
        <taxon>Liliopsida</taxon>
        <taxon>Zosteraceae</taxon>
        <taxon>Zostera</taxon>
    </lineage>
</organism>
<dbReference type="OrthoDB" id="1933084at2759"/>
<reference evidence="8" key="1">
    <citation type="journal article" date="2016" name="Nature">
        <title>The genome of the seagrass Zostera marina reveals angiosperm adaptation to the sea.</title>
        <authorList>
            <person name="Olsen J.L."/>
            <person name="Rouze P."/>
            <person name="Verhelst B."/>
            <person name="Lin Y.-C."/>
            <person name="Bayer T."/>
            <person name="Collen J."/>
            <person name="Dattolo E."/>
            <person name="De Paoli E."/>
            <person name="Dittami S."/>
            <person name="Maumus F."/>
            <person name="Michel G."/>
            <person name="Kersting A."/>
            <person name="Lauritano C."/>
            <person name="Lohaus R."/>
            <person name="Toepel M."/>
            <person name="Tonon T."/>
            <person name="Vanneste K."/>
            <person name="Amirebrahimi M."/>
            <person name="Brakel J."/>
            <person name="Bostroem C."/>
            <person name="Chovatia M."/>
            <person name="Grimwood J."/>
            <person name="Jenkins J.W."/>
            <person name="Jueterbock A."/>
            <person name="Mraz A."/>
            <person name="Stam W.T."/>
            <person name="Tice H."/>
            <person name="Bornberg-Bauer E."/>
            <person name="Green P.J."/>
            <person name="Pearson G.A."/>
            <person name="Procaccini G."/>
            <person name="Duarte C.M."/>
            <person name="Schmutz J."/>
            <person name="Reusch T.B.H."/>
            <person name="Van de Peer Y."/>
        </authorList>
    </citation>
    <scope>NUCLEOTIDE SEQUENCE [LARGE SCALE GENOMIC DNA]</scope>
    <source>
        <strain evidence="8">cv. Finnish</strain>
    </source>
</reference>
<keyword evidence="4" id="KW-0238">DNA-binding</keyword>
<keyword evidence="2 5" id="KW-0863">Zinc-finger</keyword>
<dbReference type="SMART" id="SM00356">
    <property type="entry name" value="ZnF_C3H1"/>
    <property type="match status" value="1"/>
</dbReference>
<evidence type="ECO:0000256" key="3">
    <source>
        <dbReference type="ARBA" id="ARBA00022833"/>
    </source>
</evidence>
<dbReference type="PROSITE" id="PS50103">
    <property type="entry name" value="ZF_C3H1"/>
    <property type="match status" value="1"/>
</dbReference>
<dbReference type="EMBL" id="LFYR01000667">
    <property type="protein sequence ID" value="KMZ71654.1"/>
    <property type="molecule type" value="Genomic_DNA"/>
</dbReference>
<feature type="domain" description="C3H1-type" evidence="6">
    <location>
        <begin position="75"/>
        <end position="103"/>
    </location>
</feature>
<dbReference type="PANTHER" id="PTHR12506">
    <property type="entry name" value="PROTEIN PHOSPHATASE RELATED"/>
    <property type="match status" value="1"/>
</dbReference>
<evidence type="ECO:0000259" key="6">
    <source>
        <dbReference type="PROSITE" id="PS50103"/>
    </source>
</evidence>
<keyword evidence="3 5" id="KW-0862">Zinc</keyword>
<dbReference type="PANTHER" id="PTHR12506:SF82">
    <property type="entry name" value="ZINC FINGER CCCH DOMAIN-CONTAINING PROTEIN 64-RELATED"/>
    <property type="match status" value="1"/>
</dbReference>
<proteinExistence type="predicted"/>
<dbReference type="OMA" id="QYLHIAL"/>
<evidence type="ECO:0000256" key="2">
    <source>
        <dbReference type="ARBA" id="ARBA00022771"/>
    </source>
</evidence>
<dbReference type="STRING" id="29655.A0A0K9PRT7"/>
<evidence type="ECO:0000313" key="8">
    <source>
        <dbReference type="Proteomes" id="UP000036987"/>
    </source>
</evidence>
<evidence type="ECO:0000256" key="1">
    <source>
        <dbReference type="ARBA" id="ARBA00022723"/>
    </source>
</evidence>
<evidence type="ECO:0000256" key="5">
    <source>
        <dbReference type="PROSITE-ProRule" id="PRU00723"/>
    </source>
</evidence>
<evidence type="ECO:0000256" key="4">
    <source>
        <dbReference type="ARBA" id="ARBA00023125"/>
    </source>
</evidence>
<dbReference type="InterPro" id="IPR036855">
    <property type="entry name" value="Znf_CCCH_sf"/>
</dbReference>
<dbReference type="Proteomes" id="UP000036987">
    <property type="component" value="Unassembled WGS sequence"/>
</dbReference>
<dbReference type="GO" id="GO:0008270">
    <property type="term" value="F:zinc ion binding"/>
    <property type="evidence" value="ECO:0007669"/>
    <property type="project" value="UniProtKB-KW"/>
</dbReference>
<dbReference type="Pfam" id="PF00642">
    <property type="entry name" value="zf-CCCH"/>
    <property type="match status" value="1"/>
</dbReference>
<sequence length="118" mass="13570">MLFFNLCNLPFHSFSLYVSAFLLHFFQYLHIALYHQSALGSHNSIGQGDAMFSTNSLVNRPRIQTASHLSIYPQRPLEKDCAHYMLTRTCKFGDTCKFNHPIWVPVGGMPNWNEVMVC</sequence>
<feature type="zinc finger region" description="C3H1-type" evidence="5">
    <location>
        <begin position="75"/>
        <end position="103"/>
    </location>
</feature>